<dbReference type="InterPro" id="IPR012429">
    <property type="entry name" value="HGSNAT_cat"/>
</dbReference>
<protein>
    <submittedName>
        <fullName evidence="4">DUF418 domain-containing protein</fullName>
    </submittedName>
</protein>
<keyword evidence="1" id="KW-1133">Transmembrane helix</keyword>
<feature type="transmembrane region" description="Helical" evidence="1">
    <location>
        <begin position="282"/>
        <end position="302"/>
    </location>
</feature>
<organism evidence="4">
    <name type="scientific">Gulosibacter sediminis</name>
    <dbReference type="NCBI Taxonomy" id="1729695"/>
    <lineage>
        <taxon>Bacteria</taxon>
        <taxon>Bacillati</taxon>
        <taxon>Actinomycetota</taxon>
        <taxon>Actinomycetes</taxon>
        <taxon>Micrococcales</taxon>
        <taxon>Microbacteriaceae</taxon>
        <taxon>Gulosibacter</taxon>
    </lineage>
</organism>
<feature type="transmembrane region" description="Helical" evidence="1">
    <location>
        <begin position="132"/>
        <end position="158"/>
    </location>
</feature>
<evidence type="ECO:0000259" key="2">
    <source>
        <dbReference type="Pfam" id="PF04235"/>
    </source>
</evidence>
<dbReference type="PANTHER" id="PTHR30590:SF2">
    <property type="entry name" value="INNER MEMBRANE PROTEIN"/>
    <property type="match status" value="1"/>
</dbReference>
<keyword evidence="1" id="KW-0812">Transmembrane</keyword>
<dbReference type="PANTHER" id="PTHR30590">
    <property type="entry name" value="INNER MEMBRANE PROTEIN"/>
    <property type="match status" value="1"/>
</dbReference>
<feature type="transmembrane region" description="Helical" evidence="1">
    <location>
        <begin position="90"/>
        <end position="120"/>
    </location>
</feature>
<accession>A0ABY4MV58</accession>
<feature type="transmembrane region" description="Helical" evidence="1">
    <location>
        <begin position="50"/>
        <end position="70"/>
    </location>
</feature>
<sequence length="382" mass="39734">MTAAAPAPTRILGLDYARAFAIFGMVGAHLGNAPAFVLTDPSTWDGIIHGNSSILFGLLAGVSIAIMTGGPRIPQPHELPTLRLGLLGRGGVIFAIGLLLELLGTSVAIILTFYGLLYLLVLPMLRMRPAALVALAVGIGVVGPAAVSTIYSLGYLIYAPGFDMLFGGMYPLTTWFPLLLLGLALGRVNFTKTLNAITMLVFGFGVWLLSQGLGMLLTPVIEDVELTTGGTTATMLRALADITPHGGGTLELVGSGAFAFALLGFCLLIPRAAATVLRPLSAVGAMPLTTYTGHLIALALIWPGGELPYSNAVWGITVVTMLVVCPIWLRYARRGPLEQVAAHVGLLAAGQRLVARPAVVAATETPSGGAPSEEDAPPPVRE</sequence>
<feature type="transmembrane region" description="Helical" evidence="1">
    <location>
        <begin position="197"/>
        <end position="217"/>
    </location>
</feature>
<evidence type="ECO:0000313" key="4">
    <source>
        <dbReference type="EMBL" id="UQN13924.1"/>
    </source>
</evidence>
<dbReference type="Pfam" id="PF07786">
    <property type="entry name" value="HGSNAT_cat"/>
    <property type="match status" value="1"/>
</dbReference>
<proteinExistence type="predicted"/>
<evidence type="ECO:0000256" key="1">
    <source>
        <dbReference type="SAM" id="Phobius"/>
    </source>
</evidence>
<keyword evidence="1" id="KW-0472">Membrane</keyword>
<feature type="domain" description="DUF418" evidence="2">
    <location>
        <begin position="244"/>
        <end position="340"/>
    </location>
</feature>
<gene>
    <name evidence="4" type="ORF">M3M28_07545</name>
</gene>
<feature type="transmembrane region" description="Helical" evidence="1">
    <location>
        <begin position="308"/>
        <end position="329"/>
    </location>
</feature>
<feature type="transmembrane region" description="Helical" evidence="1">
    <location>
        <begin position="252"/>
        <end position="270"/>
    </location>
</feature>
<feature type="transmembrane region" description="Helical" evidence="1">
    <location>
        <begin position="16"/>
        <end position="38"/>
    </location>
</feature>
<evidence type="ECO:0000259" key="3">
    <source>
        <dbReference type="Pfam" id="PF07786"/>
    </source>
</evidence>
<dbReference type="InterPro" id="IPR052529">
    <property type="entry name" value="Bact_Transport_Assoc"/>
</dbReference>
<feature type="domain" description="Heparan-alpha-glucosaminide N-acetyltransferase catalytic" evidence="3">
    <location>
        <begin position="10"/>
        <end position="196"/>
    </location>
</feature>
<dbReference type="Pfam" id="PF04235">
    <property type="entry name" value="DUF418"/>
    <property type="match status" value="1"/>
</dbReference>
<feature type="transmembrane region" description="Helical" evidence="1">
    <location>
        <begin position="164"/>
        <end position="185"/>
    </location>
</feature>
<reference evidence="4" key="1">
    <citation type="submission" date="2022-05" db="EMBL/GenBank/DDBJ databases">
        <title>Complete genome sequence of toluene-degrading Gulosibacter sediminis strain ACHW.36C.</title>
        <authorList>
            <person name="Wai A.C."/>
            <person name="Lai G.K."/>
            <person name="Griffin S.D."/>
            <person name="Leung F.C."/>
        </authorList>
    </citation>
    <scope>NUCLEOTIDE SEQUENCE [LARGE SCALE GENOMIC DNA]</scope>
    <source>
        <strain evidence="4">ACHW.36C</strain>
    </source>
</reference>
<dbReference type="EMBL" id="CP097160">
    <property type="protein sequence ID" value="UQN13924.1"/>
    <property type="molecule type" value="Genomic_DNA"/>
</dbReference>
<dbReference type="InterPro" id="IPR007349">
    <property type="entry name" value="DUF418"/>
</dbReference>
<name>A0ABY4MV58_9MICO</name>